<dbReference type="Gene3D" id="3.40.190.10">
    <property type="entry name" value="Periplasmic binding protein-like II"/>
    <property type="match status" value="1"/>
</dbReference>
<dbReference type="SUPFAM" id="SSF53850">
    <property type="entry name" value="Periplasmic binding protein-like II"/>
    <property type="match status" value="1"/>
</dbReference>
<name>A0ABR8MMV7_9ACTN</name>
<protein>
    <submittedName>
        <fullName evidence="4">Sugar ABC transporter substrate-binding protein</fullName>
    </submittedName>
</protein>
<keyword evidence="5" id="KW-1185">Reference proteome</keyword>
<evidence type="ECO:0000256" key="2">
    <source>
        <dbReference type="ARBA" id="ARBA00022448"/>
    </source>
</evidence>
<dbReference type="Pfam" id="PF01547">
    <property type="entry name" value="SBP_bac_1"/>
    <property type="match status" value="1"/>
</dbReference>
<evidence type="ECO:0000256" key="1">
    <source>
        <dbReference type="ARBA" id="ARBA00008520"/>
    </source>
</evidence>
<sequence length="447" mass="47784">MPPTPRIGRRTVVRGGLAAGAAMGAVSLSGCAGLTRRVSSTSSGSTDRVTMQVYGTDVETKVYARLAEQFSSERGVTVDLTVVPFADFATGVDAGLLSGTAPDVFRVDYPTMGLYASTDQLLDVTDPLEELAGDVRPSLLRAVTYGKRLYGVPQHVDTSALVYRPDVLRDAGVGAVPDRPEDAWSWEEFGDVASKVRDASPEDGSAFAVNWQAAGAFRWLTWLFMAGGHLYDEKLEKAVLDDDAGVRALEFTRSFFDNEWVPRSTSTKSPTYPDAQFTAGRLGMLFAGNFLVPAFADTIGDRFEYAVTYQPRDERRASELGGNAIVATRDSGNPELAAELLVYLGSSDAMKQFCEASVLLPTRESLAAQDLDFAVGGDLMGVYADQVSTIEDRDVADVTTPTFAEVNVDLANELESCFLGDSSPQDTLGAIADKVDAAALLNDGAAP</sequence>
<reference evidence="4 5" key="1">
    <citation type="submission" date="2020-09" db="EMBL/GenBank/DDBJ databases">
        <title>novel species in genus Nocardioides.</title>
        <authorList>
            <person name="Zhang G."/>
        </authorList>
    </citation>
    <scope>NUCLEOTIDE SEQUENCE [LARGE SCALE GENOMIC DNA]</scope>
    <source>
        <strain evidence="4 5">19197</strain>
    </source>
</reference>
<proteinExistence type="inferred from homology"/>
<dbReference type="PANTHER" id="PTHR30061">
    <property type="entry name" value="MALTOSE-BINDING PERIPLASMIC PROTEIN"/>
    <property type="match status" value="1"/>
</dbReference>
<dbReference type="PANTHER" id="PTHR30061:SF50">
    <property type="entry name" value="MALTOSE_MALTODEXTRIN-BINDING PERIPLASMIC PROTEIN"/>
    <property type="match status" value="1"/>
</dbReference>
<evidence type="ECO:0000313" key="5">
    <source>
        <dbReference type="Proteomes" id="UP000649289"/>
    </source>
</evidence>
<evidence type="ECO:0000256" key="3">
    <source>
        <dbReference type="ARBA" id="ARBA00022729"/>
    </source>
</evidence>
<dbReference type="PROSITE" id="PS51257">
    <property type="entry name" value="PROKAR_LIPOPROTEIN"/>
    <property type="match status" value="1"/>
</dbReference>
<dbReference type="RefSeq" id="WP_191199727.1">
    <property type="nucleotide sequence ID" value="NZ_BAAAPA010000005.1"/>
</dbReference>
<dbReference type="EMBL" id="JACXYY010000004">
    <property type="protein sequence ID" value="MBD3915424.1"/>
    <property type="molecule type" value="Genomic_DNA"/>
</dbReference>
<comment type="similarity">
    <text evidence="1">Belongs to the bacterial solute-binding protein 1 family.</text>
</comment>
<gene>
    <name evidence="4" type="ORF">IEZ25_12435</name>
</gene>
<keyword evidence="3" id="KW-0732">Signal</keyword>
<organism evidence="4 5">
    <name type="scientific">Nocardioides hwasunensis</name>
    <dbReference type="NCBI Taxonomy" id="397258"/>
    <lineage>
        <taxon>Bacteria</taxon>
        <taxon>Bacillati</taxon>
        <taxon>Actinomycetota</taxon>
        <taxon>Actinomycetes</taxon>
        <taxon>Propionibacteriales</taxon>
        <taxon>Nocardioidaceae</taxon>
        <taxon>Nocardioides</taxon>
    </lineage>
</organism>
<keyword evidence="2" id="KW-0813">Transport</keyword>
<comment type="caution">
    <text evidence="4">The sequence shown here is derived from an EMBL/GenBank/DDBJ whole genome shotgun (WGS) entry which is preliminary data.</text>
</comment>
<evidence type="ECO:0000313" key="4">
    <source>
        <dbReference type="EMBL" id="MBD3915424.1"/>
    </source>
</evidence>
<accession>A0ABR8MMV7</accession>
<dbReference type="Proteomes" id="UP000649289">
    <property type="component" value="Unassembled WGS sequence"/>
</dbReference>
<dbReference type="CDD" id="cd13585">
    <property type="entry name" value="PBP2_TMBP_like"/>
    <property type="match status" value="1"/>
</dbReference>
<dbReference type="InterPro" id="IPR006059">
    <property type="entry name" value="SBP"/>
</dbReference>